<dbReference type="Proteomes" id="UP000282654">
    <property type="component" value="Unassembled WGS sequence"/>
</dbReference>
<comment type="caution">
    <text evidence="1">The sequence shown here is derived from an EMBL/GenBank/DDBJ whole genome shotgun (WGS) entry which is preliminary data.</text>
</comment>
<evidence type="ECO:0000313" key="2">
    <source>
        <dbReference type="Proteomes" id="UP000282654"/>
    </source>
</evidence>
<gene>
    <name evidence="1" type="ORF">EDD75_1535</name>
</gene>
<accession>A0A3N5ACV9</accession>
<reference evidence="1 2" key="1">
    <citation type="submission" date="2018-11" db="EMBL/GenBank/DDBJ databases">
        <title>Genomic Encyclopedia of Type Strains, Phase IV (KMG-IV): sequencing the most valuable type-strain genomes for metagenomic binning, comparative biology and taxonomic classification.</title>
        <authorList>
            <person name="Goeker M."/>
        </authorList>
    </citation>
    <scope>NUCLEOTIDE SEQUENCE [LARGE SCALE GENOMIC DNA]</scope>
    <source>
        <strain evidence="1 2">DSM 102936</strain>
    </source>
</reference>
<evidence type="ECO:0000313" key="1">
    <source>
        <dbReference type="EMBL" id="RPF42434.1"/>
    </source>
</evidence>
<proteinExistence type="predicted"/>
<name>A0A3N5ACV9_9THEO</name>
<keyword evidence="2" id="KW-1185">Reference proteome</keyword>
<dbReference type="AlphaFoldDB" id="A0A3N5ACV9"/>
<dbReference type="EMBL" id="RKRE01000003">
    <property type="protein sequence ID" value="RPF42434.1"/>
    <property type="molecule type" value="Genomic_DNA"/>
</dbReference>
<dbReference type="OrthoDB" id="1808080at2"/>
<organism evidence="1 2">
    <name type="scientific">Thermodesulfitimonas autotrophica</name>
    <dbReference type="NCBI Taxonomy" id="1894989"/>
    <lineage>
        <taxon>Bacteria</taxon>
        <taxon>Bacillati</taxon>
        <taxon>Bacillota</taxon>
        <taxon>Clostridia</taxon>
        <taxon>Thermoanaerobacterales</taxon>
        <taxon>Thermoanaerobacteraceae</taxon>
        <taxon>Thermodesulfitimonas</taxon>
    </lineage>
</organism>
<sequence length="127" mass="14555">MRRVCLEVLGGIPVVGPLFHDYEAARRAALRWLVRLAQFSGGDGDAVQVGVERREDLYTLVIAVNGRILHRLEGLDEVLLWRLQREFRRRCVFVVTSFADGQKPRPLVWTEGLGLVIFQRPLARKFT</sequence>
<protein>
    <submittedName>
        <fullName evidence="1">Uncharacterized protein</fullName>
    </submittedName>
</protein>
<dbReference type="RefSeq" id="WP_123930520.1">
    <property type="nucleotide sequence ID" value="NZ_RKRE01000003.1"/>
</dbReference>